<dbReference type="AlphaFoldDB" id="A0A9D4K7I2"/>
<reference evidence="1" key="1">
    <citation type="journal article" date="2019" name="bioRxiv">
        <title>The Genome of the Zebra Mussel, Dreissena polymorpha: A Resource for Invasive Species Research.</title>
        <authorList>
            <person name="McCartney M.A."/>
            <person name="Auch B."/>
            <person name="Kono T."/>
            <person name="Mallez S."/>
            <person name="Zhang Y."/>
            <person name="Obille A."/>
            <person name="Becker A."/>
            <person name="Abrahante J.E."/>
            <person name="Garbe J."/>
            <person name="Badalamenti J.P."/>
            <person name="Herman A."/>
            <person name="Mangelson H."/>
            <person name="Liachko I."/>
            <person name="Sullivan S."/>
            <person name="Sone E.D."/>
            <person name="Koren S."/>
            <person name="Silverstein K.A.T."/>
            <person name="Beckman K.B."/>
            <person name="Gohl D.M."/>
        </authorList>
    </citation>
    <scope>NUCLEOTIDE SEQUENCE</scope>
    <source>
        <strain evidence="1">Duluth1</strain>
        <tissue evidence="1">Whole animal</tissue>
    </source>
</reference>
<dbReference type="EMBL" id="JAIWYP010000004">
    <property type="protein sequence ID" value="KAH3834547.1"/>
    <property type="molecule type" value="Genomic_DNA"/>
</dbReference>
<gene>
    <name evidence="1" type="ORF">DPMN_107877</name>
</gene>
<keyword evidence="2" id="KW-1185">Reference proteome</keyword>
<name>A0A9D4K7I2_DREPO</name>
<proteinExistence type="predicted"/>
<protein>
    <submittedName>
        <fullName evidence="1">Uncharacterized protein</fullName>
    </submittedName>
</protein>
<dbReference type="Proteomes" id="UP000828390">
    <property type="component" value="Unassembled WGS sequence"/>
</dbReference>
<comment type="caution">
    <text evidence="1">The sequence shown here is derived from an EMBL/GenBank/DDBJ whole genome shotgun (WGS) entry which is preliminary data.</text>
</comment>
<organism evidence="1 2">
    <name type="scientific">Dreissena polymorpha</name>
    <name type="common">Zebra mussel</name>
    <name type="synonym">Mytilus polymorpha</name>
    <dbReference type="NCBI Taxonomy" id="45954"/>
    <lineage>
        <taxon>Eukaryota</taxon>
        <taxon>Metazoa</taxon>
        <taxon>Spiralia</taxon>
        <taxon>Lophotrochozoa</taxon>
        <taxon>Mollusca</taxon>
        <taxon>Bivalvia</taxon>
        <taxon>Autobranchia</taxon>
        <taxon>Heteroconchia</taxon>
        <taxon>Euheterodonta</taxon>
        <taxon>Imparidentia</taxon>
        <taxon>Neoheterodontei</taxon>
        <taxon>Myida</taxon>
        <taxon>Dreissenoidea</taxon>
        <taxon>Dreissenidae</taxon>
        <taxon>Dreissena</taxon>
    </lineage>
</organism>
<reference evidence="1" key="2">
    <citation type="submission" date="2020-11" db="EMBL/GenBank/DDBJ databases">
        <authorList>
            <person name="McCartney M.A."/>
            <person name="Auch B."/>
            <person name="Kono T."/>
            <person name="Mallez S."/>
            <person name="Becker A."/>
            <person name="Gohl D.M."/>
            <person name="Silverstein K.A.T."/>
            <person name="Koren S."/>
            <person name="Bechman K.B."/>
            <person name="Herman A."/>
            <person name="Abrahante J.E."/>
            <person name="Garbe J."/>
        </authorList>
    </citation>
    <scope>NUCLEOTIDE SEQUENCE</scope>
    <source>
        <strain evidence="1">Duluth1</strain>
        <tissue evidence="1">Whole animal</tissue>
    </source>
</reference>
<sequence>MVTKTVLLSKILHTRDEDKHVNPSMSFNEEKNDHAKMMTVKKAGMIALISTPLT</sequence>
<accession>A0A9D4K7I2</accession>
<evidence type="ECO:0000313" key="1">
    <source>
        <dbReference type="EMBL" id="KAH3834547.1"/>
    </source>
</evidence>
<evidence type="ECO:0000313" key="2">
    <source>
        <dbReference type="Proteomes" id="UP000828390"/>
    </source>
</evidence>